<evidence type="ECO:0000256" key="4">
    <source>
        <dbReference type="ARBA" id="ARBA00023163"/>
    </source>
</evidence>
<evidence type="ECO:0000256" key="3">
    <source>
        <dbReference type="ARBA" id="ARBA00023125"/>
    </source>
</evidence>
<dbReference type="GO" id="GO:0000976">
    <property type="term" value="F:transcription cis-regulatory region binding"/>
    <property type="evidence" value="ECO:0007669"/>
    <property type="project" value="TreeGrafter"/>
</dbReference>
<keyword evidence="4" id="KW-0804">Transcription</keyword>
<dbReference type="CDD" id="cd18159">
    <property type="entry name" value="REC_OmpR_NsrR-like"/>
    <property type="match status" value="1"/>
</dbReference>
<feature type="DNA-binding region" description="OmpR/PhoB-type" evidence="7">
    <location>
        <begin position="126"/>
        <end position="224"/>
    </location>
</feature>
<dbReference type="GO" id="GO:0006355">
    <property type="term" value="P:regulation of DNA-templated transcription"/>
    <property type="evidence" value="ECO:0007669"/>
    <property type="project" value="InterPro"/>
</dbReference>
<feature type="domain" description="OmpR/PhoB-type" evidence="9">
    <location>
        <begin position="126"/>
        <end position="224"/>
    </location>
</feature>
<evidence type="ECO:0000259" key="9">
    <source>
        <dbReference type="PROSITE" id="PS51755"/>
    </source>
</evidence>
<dbReference type="SUPFAM" id="SSF46894">
    <property type="entry name" value="C-terminal effector domain of the bipartite response regulators"/>
    <property type="match status" value="1"/>
</dbReference>
<dbReference type="OrthoDB" id="9790442at2"/>
<keyword evidence="2" id="KW-0805">Transcription regulation</keyword>
<dbReference type="EMBL" id="ADLN01000014">
    <property type="protein sequence ID" value="EHI60632.1"/>
    <property type="molecule type" value="Genomic_DNA"/>
</dbReference>
<keyword evidence="3 7" id="KW-0238">DNA-binding</keyword>
<dbReference type="PANTHER" id="PTHR48111">
    <property type="entry name" value="REGULATOR OF RPOS"/>
    <property type="match status" value="1"/>
</dbReference>
<dbReference type="InterPro" id="IPR001867">
    <property type="entry name" value="OmpR/PhoB-type_DNA-bd"/>
</dbReference>
<keyword evidence="11" id="KW-1185">Reference proteome</keyword>
<organism evidence="10 11">
    <name type="scientific">Hungatella hathewayi WAL-18680</name>
    <dbReference type="NCBI Taxonomy" id="742737"/>
    <lineage>
        <taxon>Bacteria</taxon>
        <taxon>Bacillati</taxon>
        <taxon>Bacillota</taxon>
        <taxon>Clostridia</taxon>
        <taxon>Lachnospirales</taxon>
        <taxon>Lachnospiraceae</taxon>
        <taxon>Hungatella</taxon>
    </lineage>
</organism>
<dbReference type="Pfam" id="PF00486">
    <property type="entry name" value="Trans_reg_C"/>
    <property type="match status" value="1"/>
</dbReference>
<proteinExistence type="predicted"/>
<accession>G5ID67</accession>
<gene>
    <name evidence="10" type="ORF">HMPREF9473_01441</name>
</gene>
<dbReference type="InterPro" id="IPR016032">
    <property type="entry name" value="Sig_transdc_resp-reg_C-effctor"/>
</dbReference>
<feature type="domain" description="Response regulatory" evidence="8">
    <location>
        <begin position="3"/>
        <end position="116"/>
    </location>
</feature>
<evidence type="ECO:0000313" key="10">
    <source>
        <dbReference type="EMBL" id="EHI60632.1"/>
    </source>
</evidence>
<dbReference type="SMART" id="SM00448">
    <property type="entry name" value="REC"/>
    <property type="match status" value="1"/>
</dbReference>
<dbReference type="SUPFAM" id="SSF52172">
    <property type="entry name" value="CheY-like"/>
    <property type="match status" value="1"/>
</dbReference>
<dbReference type="GO" id="GO:0005829">
    <property type="term" value="C:cytosol"/>
    <property type="evidence" value="ECO:0007669"/>
    <property type="project" value="TreeGrafter"/>
</dbReference>
<evidence type="ECO:0000256" key="7">
    <source>
        <dbReference type="PROSITE-ProRule" id="PRU01091"/>
    </source>
</evidence>
<dbReference type="InterPro" id="IPR011006">
    <property type="entry name" value="CheY-like_superfamily"/>
</dbReference>
<comment type="function">
    <text evidence="5">May play the central regulatory role in sporulation. It may be an element of the effector pathway responsible for the activation of sporulation genes in response to nutritional stress. Spo0A may act in concert with spo0H (a sigma factor) to control the expression of some genes that are critical to the sporulation process.</text>
</comment>
<name>G5ID67_9FIRM</name>
<evidence type="ECO:0000256" key="6">
    <source>
        <dbReference type="PROSITE-ProRule" id="PRU00169"/>
    </source>
</evidence>
<evidence type="ECO:0000256" key="2">
    <source>
        <dbReference type="ARBA" id="ARBA00023015"/>
    </source>
</evidence>
<dbReference type="PROSITE" id="PS50110">
    <property type="entry name" value="RESPONSE_REGULATORY"/>
    <property type="match status" value="1"/>
</dbReference>
<dbReference type="InterPro" id="IPR036388">
    <property type="entry name" value="WH-like_DNA-bd_sf"/>
</dbReference>
<dbReference type="InterPro" id="IPR001789">
    <property type="entry name" value="Sig_transdc_resp-reg_receiver"/>
</dbReference>
<dbReference type="SMART" id="SM00862">
    <property type="entry name" value="Trans_reg_C"/>
    <property type="match status" value="1"/>
</dbReference>
<dbReference type="GO" id="GO:0032993">
    <property type="term" value="C:protein-DNA complex"/>
    <property type="evidence" value="ECO:0007669"/>
    <property type="project" value="TreeGrafter"/>
</dbReference>
<dbReference type="InterPro" id="IPR039420">
    <property type="entry name" value="WalR-like"/>
</dbReference>
<dbReference type="Proteomes" id="UP000005384">
    <property type="component" value="Unassembled WGS sequence"/>
</dbReference>
<feature type="modified residue" description="4-aspartylphosphate" evidence="6">
    <location>
        <position position="52"/>
    </location>
</feature>
<dbReference type="AlphaFoldDB" id="G5ID67"/>
<dbReference type="Gene3D" id="1.10.10.10">
    <property type="entry name" value="Winged helix-like DNA-binding domain superfamily/Winged helix DNA-binding domain"/>
    <property type="match status" value="1"/>
</dbReference>
<reference evidence="10 11" key="1">
    <citation type="submission" date="2011-08" db="EMBL/GenBank/DDBJ databases">
        <title>The Genome Sequence of Clostridium hathewayi WAL-18680.</title>
        <authorList>
            <consortium name="The Broad Institute Genome Sequencing Platform"/>
            <person name="Earl A."/>
            <person name="Ward D."/>
            <person name="Feldgarden M."/>
            <person name="Gevers D."/>
            <person name="Finegold S.M."/>
            <person name="Summanen P.H."/>
            <person name="Molitoris D.R."/>
            <person name="Song M."/>
            <person name="Daigneault M."/>
            <person name="Allen-Vercoe E."/>
            <person name="Young S.K."/>
            <person name="Zeng Q."/>
            <person name="Gargeya S."/>
            <person name="Fitzgerald M."/>
            <person name="Haas B."/>
            <person name="Abouelleil A."/>
            <person name="Alvarado L."/>
            <person name="Arachchi H.M."/>
            <person name="Berlin A."/>
            <person name="Brown A."/>
            <person name="Chapman S.B."/>
            <person name="Chen Z."/>
            <person name="Dunbar C."/>
            <person name="Freedman E."/>
            <person name="Gearin G."/>
            <person name="Gellesch M."/>
            <person name="Goldberg J."/>
            <person name="Griggs A."/>
            <person name="Gujja S."/>
            <person name="Heiman D."/>
            <person name="Howarth C."/>
            <person name="Larson L."/>
            <person name="Lui A."/>
            <person name="MacDonald P.J.P."/>
            <person name="Montmayeur A."/>
            <person name="Murphy C."/>
            <person name="Neiman D."/>
            <person name="Pearson M."/>
            <person name="Priest M."/>
            <person name="Roberts A."/>
            <person name="Saif S."/>
            <person name="Shea T."/>
            <person name="Shenoy N."/>
            <person name="Sisk P."/>
            <person name="Stolte C."/>
            <person name="Sykes S."/>
            <person name="Wortman J."/>
            <person name="Nusbaum C."/>
            <person name="Birren B."/>
        </authorList>
    </citation>
    <scope>NUCLEOTIDE SEQUENCE [LARGE SCALE GENOMIC DNA]</scope>
    <source>
        <strain evidence="10 11">WAL-18680</strain>
    </source>
</reference>
<evidence type="ECO:0000259" key="8">
    <source>
        <dbReference type="PROSITE" id="PS50110"/>
    </source>
</evidence>
<sequence>MYRILIVEDDSTITAVLKRTLEKWNYQVTAVGDFSRVLEQFEEARPDLVLLDISLPFFDGYYWCGEIRRVSQVPIIFISSASDDMNLVMAVNMGADDFLAKPFKLEVVMAKIQALLRRTYAFGEQKTVLRVGDAVLNPGDGTLDVGSRKLELTKNELRILNMLMERKGTVVSRDDMIRQLWEHEDFIDDNTLTVNVTRLRRKLEGVGLSGFIETKKGLGYLVSEDGGRVVES</sequence>
<dbReference type="Gene3D" id="3.40.50.2300">
    <property type="match status" value="1"/>
</dbReference>
<dbReference type="Pfam" id="PF00072">
    <property type="entry name" value="Response_reg"/>
    <property type="match status" value="1"/>
</dbReference>
<dbReference type="CDD" id="cd00383">
    <property type="entry name" value="trans_reg_C"/>
    <property type="match status" value="1"/>
</dbReference>
<keyword evidence="6" id="KW-0597">Phosphoprotein</keyword>
<dbReference type="PATRIC" id="fig|742737.3.peg.1455"/>
<dbReference type="PROSITE" id="PS51755">
    <property type="entry name" value="OMPR_PHOB"/>
    <property type="match status" value="1"/>
</dbReference>
<evidence type="ECO:0000256" key="5">
    <source>
        <dbReference type="ARBA" id="ARBA00024867"/>
    </source>
</evidence>
<dbReference type="RefSeq" id="WP_006779425.1">
    <property type="nucleotide sequence ID" value="NZ_CP040506.1"/>
</dbReference>
<comment type="caution">
    <text evidence="10">The sequence shown here is derived from an EMBL/GenBank/DDBJ whole genome shotgun (WGS) entry which is preliminary data.</text>
</comment>
<dbReference type="GO" id="GO:0000156">
    <property type="term" value="F:phosphorelay response regulator activity"/>
    <property type="evidence" value="ECO:0007669"/>
    <property type="project" value="TreeGrafter"/>
</dbReference>
<dbReference type="HOGENOM" id="CLU_000445_30_3_9"/>
<dbReference type="PANTHER" id="PTHR48111:SF43">
    <property type="entry name" value="STAGE 0 SPORULATION PROTEIN A HOMOLOG"/>
    <property type="match status" value="1"/>
</dbReference>
<evidence type="ECO:0000256" key="1">
    <source>
        <dbReference type="ARBA" id="ARBA00018672"/>
    </source>
</evidence>
<protein>
    <recommendedName>
        <fullName evidence="1">Stage 0 sporulation protein A homolog</fullName>
    </recommendedName>
</protein>
<evidence type="ECO:0000313" key="11">
    <source>
        <dbReference type="Proteomes" id="UP000005384"/>
    </source>
</evidence>